<dbReference type="Gramene" id="KQJ84925">
    <property type="protein sequence ID" value="KQJ84925"/>
    <property type="gene ID" value="BRADI_5g23795v3"/>
</dbReference>
<name>A0A0Q3KXR6_BRADI</name>
<dbReference type="AlphaFoldDB" id="A0A0Q3KXR6"/>
<dbReference type="EnsemblPlants" id="KQJ84925">
    <property type="protein sequence ID" value="KQJ84925"/>
    <property type="gene ID" value="BRADI_5g23795v3"/>
</dbReference>
<dbReference type="EMBL" id="CM000884">
    <property type="protein sequence ID" value="KQJ84925.1"/>
    <property type="molecule type" value="Genomic_DNA"/>
</dbReference>
<accession>A0A0Q3KXR6</accession>
<dbReference type="Proteomes" id="UP000008810">
    <property type="component" value="Chromosome 5"/>
</dbReference>
<protein>
    <submittedName>
        <fullName evidence="2 3">Uncharacterized protein</fullName>
    </submittedName>
</protein>
<proteinExistence type="predicted"/>
<sequence>MPSGTNEDKHNPRPSEGIFSNRHPILDRYQQIPDQTNFVPTSGTKRAAEEQMIAVFQKARGAYPASK</sequence>
<evidence type="ECO:0000313" key="2">
    <source>
        <dbReference type="EMBL" id="KQJ84925.1"/>
    </source>
</evidence>
<feature type="compositionally biased region" description="Polar residues" evidence="1">
    <location>
        <begin position="32"/>
        <end position="44"/>
    </location>
</feature>
<dbReference type="InParanoid" id="A0A0Q3KXR6"/>
<feature type="region of interest" description="Disordered" evidence="1">
    <location>
        <begin position="1"/>
        <end position="45"/>
    </location>
</feature>
<evidence type="ECO:0000313" key="4">
    <source>
        <dbReference type="Proteomes" id="UP000008810"/>
    </source>
</evidence>
<reference evidence="3" key="3">
    <citation type="submission" date="2018-08" db="UniProtKB">
        <authorList>
            <consortium name="EnsemblPlants"/>
        </authorList>
    </citation>
    <scope>IDENTIFICATION</scope>
    <source>
        <strain evidence="3">cv. Bd21</strain>
    </source>
</reference>
<feature type="compositionally biased region" description="Basic and acidic residues" evidence="1">
    <location>
        <begin position="1"/>
        <end position="13"/>
    </location>
</feature>
<evidence type="ECO:0000313" key="3">
    <source>
        <dbReference type="EnsemblPlants" id="KQJ84925"/>
    </source>
</evidence>
<evidence type="ECO:0000256" key="1">
    <source>
        <dbReference type="SAM" id="MobiDB-lite"/>
    </source>
</evidence>
<keyword evidence="4" id="KW-1185">Reference proteome</keyword>
<gene>
    <name evidence="2" type="ORF">BRADI_5g23795v3</name>
</gene>
<reference evidence="2 3" key="1">
    <citation type="journal article" date="2010" name="Nature">
        <title>Genome sequencing and analysis of the model grass Brachypodium distachyon.</title>
        <authorList>
            <consortium name="International Brachypodium Initiative"/>
        </authorList>
    </citation>
    <scope>NUCLEOTIDE SEQUENCE [LARGE SCALE GENOMIC DNA]</scope>
    <source>
        <strain evidence="2 3">Bd21</strain>
    </source>
</reference>
<organism evidence="2">
    <name type="scientific">Brachypodium distachyon</name>
    <name type="common">Purple false brome</name>
    <name type="synonym">Trachynia distachya</name>
    <dbReference type="NCBI Taxonomy" id="15368"/>
    <lineage>
        <taxon>Eukaryota</taxon>
        <taxon>Viridiplantae</taxon>
        <taxon>Streptophyta</taxon>
        <taxon>Embryophyta</taxon>
        <taxon>Tracheophyta</taxon>
        <taxon>Spermatophyta</taxon>
        <taxon>Magnoliopsida</taxon>
        <taxon>Liliopsida</taxon>
        <taxon>Poales</taxon>
        <taxon>Poaceae</taxon>
        <taxon>BOP clade</taxon>
        <taxon>Pooideae</taxon>
        <taxon>Stipodae</taxon>
        <taxon>Brachypodieae</taxon>
        <taxon>Brachypodium</taxon>
    </lineage>
</organism>
<reference evidence="2" key="2">
    <citation type="submission" date="2017-06" db="EMBL/GenBank/DDBJ databases">
        <title>WGS assembly of Brachypodium distachyon.</title>
        <authorList>
            <consortium name="The International Brachypodium Initiative"/>
            <person name="Lucas S."/>
            <person name="Harmon-Smith M."/>
            <person name="Lail K."/>
            <person name="Tice H."/>
            <person name="Grimwood J."/>
            <person name="Bruce D."/>
            <person name="Barry K."/>
            <person name="Shu S."/>
            <person name="Lindquist E."/>
            <person name="Wang M."/>
            <person name="Pitluck S."/>
            <person name="Vogel J.P."/>
            <person name="Garvin D.F."/>
            <person name="Mockler T.C."/>
            <person name="Schmutz J."/>
            <person name="Rokhsar D."/>
            <person name="Bevan M.W."/>
        </authorList>
    </citation>
    <scope>NUCLEOTIDE SEQUENCE</scope>
    <source>
        <strain evidence="2">Bd21</strain>
    </source>
</reference>